<dbReference type="PATRIC" id="fig|1028801.3.peg.4352"/>
<gene>
    <name evidence="1" type="ORF">RG1141_CH42830</name>
</gene>
<dbReference type="AlphaFoldDB" id="A0A068TEV1"/>
<organism evidence="1 2">
    <name type="scientific">Neorhizobium galegae bv. officinalis bv. officinalis str. HAMBI 1141</name>
    <dbReference type="NCBI Taxonomy" id="1028801"/>
    <lineage>
        <taxon>Bacteria</taxon>
        <taxon>Pseudomonadati</taxon>
        <taxon>Pseudomonadota</taxon>
        <taxon>Alphaproteobacteria</taxon>
        <taxon>Hyphomicrobiales</taxon>
        <taxon>Rhizobiaceae</taxon>
        <taxon>Rhizobium/Agrobacterium group</taxon>
        <taxon>Neorhizobium</taxon>
    </lineage>
</organism>
<accession>A0A068TEV1</accession>
<dbReference type="KEGG" id="ngl:RG1141_CH42830"/>
<evidence type="ECO:0000313" key="2">
    <source>
        <dbReference type="Proteomes" id="UP000028186"/>
    </source>
</evidence>
<sequence length="98" mass="10828">MGQNKPRDRHHSDGATAIDLEARVVVLEIVSMTALALAMDTSENADVEHARGISNLVLEAVHQRCHEMNMPEDARLTACTYADELLSTALMSLYPQEH</sequence>
<proteinExistence type="predicted"/>
<reference evidence="2" key="1">
    <citation type="journal article" date="2014" name="BMC Genomics">
        <title>Genome sequencing of two Neorhizobium galegae strains reveals a noeT gene responsible for the unusual acetylation of the nodulation factors.</title>
        <authorList>
            <person name="Osterman J."/>
            <person name="Marsh J."/>
            <person name="Laine P.K."/>
            <person name="Zeng Z."/>
            <person name="Alatalo E."/>
            <person name="Sullivan J.T."/>
            <person name="Young J.P."/>
            <person name="Thomas-Oates J."/>
            <person name="Paulin L."/>
            <person name="Lindstrom K."/>
        </authorList>
    </citation>
    <scope>NUCLEOTIDE SEQUENCE [LARGE SCALE GENOMIC DNA]</scope>
    <source>
        <strain evidence="2">HAMBI 1141</strain>
    </source>
</reference>
<name>A0A068TEV1_NEOGA</name>
<dbReference type="EMBL" id="HG938355">
    <property type="protein sequence ID" value="CDN56596.1"/>
    <property type="molecule type" value="Genomic_DNA"/>
</dbReference>
<dbReference type="RefSeq" id="WP_038548018.1">
    <property type="nucleotide sequence ID" value="NZ_HG938355.1"/>
</dbReference>
<dbReference type="Proteomes" id="UP000028186">
    <property type="component" value="Chromosome I"/>
</dbReference>
<evidence type="ECO:0000313" key="1">
    <source>
        <dbReference type="EMBL" id="CDN56596.1"/>
    </source>
</evidence>
<dbReference type="eggNOG" id="ENOG503113Q">
    <property type="taxonomic scope" value="Bacteria"/>
</dbReference>
<dbReference type="HOGENOM" id="CLU_2330840_0_0_5"/>
<protein>
    <submittedName>
        <fullName evidence="1">Uncharacterized protein</fullName>
    </submittedName>
</protein>